<comment type="similarity">
    <text evidence="2 15">Belongs to the HAD-like hydrolase superfamily. EYA family.</text>
</comment>
<dbReference type="SFLD" id="SFLDS00003">
    <property type="entry name" value="Haloacid_Dehalogenase"/>
    <property type="match status" value="1"/>
</dbReference>
<feature type="active site" description="Proton donor" evidence="13">
    <location>
        <position position="320"/>
    </location>
</feature>
<evidence type="ECO:0000256" key="8">
    <source>
        <dbReference type="ARBA" id="ARBA00023015"/>
    </source>
</evidence>
<evidence type="ECO:0000256" key="2">
    <source>
        <dbReference type="ARBA" id="ARBA00010501"/>
    </source>
</evidence>
<feature type="compositionally biased region" description="Polar residues" evidence="16">
    <location>
        <begin position="51"/>
        <end position="88"/>
    </location>
</feature>
<comment type="cofactor">
    <cofactor evidence="14 15">
        <name>Mg(2+)</name>
        <dbReference type="ChEBI" id="CHEBI:18420"/>
    </cofactor>
    <text evidence="14 15">Binds 1 Mg(2+) ion per subunit.</text>
</comment>
<dbReference type="GO" id="GO:0046872">
    <property type="term" value="F:metal ion binding"/>
    <property type="evidence" value="ECO:0007669"/>
    <property type="project" value="UniProtKB-KW"/>
</dbReference>
<comment type="subcellular location">
    <subcellularLocation>
        <location evidence="1">Nucleus</location>
    </subcellularLocation>
</comment>
<evidence type="ECO:0000313" key="18">
    <source>
        <dbReference type="Proteomes" id="UP000265140"/>
    </source>
</evidence>
<dbReference type="Bgee" id="ENSELUG00000006225">
    <property type="expression patterns" value="Expressed in bone element and 14 other cell types or tissues"/>
</dbReference>
<dbReference type="InterPro" id="IPR028472">
    <property type="entry name" value="EYA"/>
</dbReference>
<dbReference type="EC" id="3.1.3.48" evidence="15"/>
<feature type="region of interest" description="Disordered" evidence="16">
    <location>
        <begin position="268"/>
        <end position="310"/>
    </location>
</feature>
<feature type="binding site" evidence="14">
    <location>
        <position position="318"/>
    </location>
    <ligand>
        <name>Mg(2+)</name>
        <dbReference type="ChEBI" id="CHEBI:18420"/>
    </ligand>
</feature>
<evidence type="ECO:0000256" key="7">
    <source>
        <dbReference type="ARBA" id="ARBA00022912"/>
    </source>
</evidence>
<organism evidence="17 18">
    <name type="scientific">Esox lucius</name>
    <name type="common">Northern pike</name>
    <dbReference type="NCBI Taxonomy" id="8010"/>
    <lineage>
        <taxon>Eukaryota</taxon>
        <taxon>Metazoa</taxon>
        <taxon>Chordata</taxon>
        <taxon>Craniata</taxon>
        <taxon>Vertebrata</taxon>
        <taxon>Euteleostomi</taxon>
        <taxon>Actinopterygii</taxon>
        <taxon>Neopterygii</taxon>
        <taxon>Teleostei</taxon>
        <taxon>Protacanthopterygii</taxon>
        <taxon>Esociformes</taxon>
        <taxon>Esocidae</taxon>
        <taxon>Esox</taxon>
    </lineage>
</organism>
<keyword evidence="5 15" id="KW-0378">Hydrolase</keyword>
<reference evidence="17" key="2">
    <citation type="submission" date="2020-02" db="EMBL/GenBank/DDBJ databases">
        <title>Esox lucius (northern pike) genome, fEsoLuc1, primary haplotype.</title>
        <authorList>
            <person name="Myers G."/>
            <person name="Karagic N."/>
            <person name="Meyer A."/>
            <person name="Pippel M."/>
            <person name="Reichard M."/>
            <person name="Winkler S."/>
            <person name="Tracey A."/>
            <person name="Sims Y."/>
            <person name="Howe K."/>
            <person name="Rhie A."/>
            <person name="Formenti G."/>
            <person name="Durbin R."/>
            <person name="Fedrigo O."/>
            <person name="Jarvis E.D."/>
        </authorList>
    </citation>
    <scope>NUCLEOTIDE SEQUENCE [LARGE SCALE GENOMIC DNA]</scope>
</reference>
<keyword evidence="10" id="KW-0804">Transcription</keyword>
<dbReference type="Pfam" id="PF00702">
    <property type="entry name" value="Hydrolase"/>
    <property type="match status" value="1"/>
</dbReference>
<keyword evidence="11" id="KW-0539">Nucleus</keyword>
<dbReference type="PANTHER" id="PTHR10190">
    <property type="entry name" value="EYES ABSENT"/>
    <property type="match status" value="1"/>
</dbReference>
<dbReference type="PANTHER" id="PTHR10190:SF17">
    <property type="entry name" value="EYES ABSENT HOMOLOG 4"/>
    <property type="match status" value="1"/>
</dbReference>
<reference evidence="17" key="3">
    <citation type="submission" date="2025-08" db="UniProtKB">
        <authorList>
            <consortium name="Ensembl"/>
        </authorList>
    </citation>
    <scope>IDENTIFICATION</scope>
</reference>
<evidence type="ECO:0000256" key="9">
    <source>
        <dbReference type="ARBA" id="ARBA00023159"/>
    </source>
</evidence>
<keyword evidence="3" id="KW-0217">Developmental protein</keyword>
<sequence length="582" mass="63534">MEGSPDLSQQKVKTSHSDAHVPDLPDNRPMEMQDLVSPQNRVVGRDPSGSKLDQNNLTGSSITTNGTGVKTEPMNSSETVTTSGDSTLDSYTGSGVPLLRPYPHILSTPAAPPMPTYAGQSQFTSMQPSTVYTAYSQTGQAYGLSTYGIKTEGGLSQTQSPVQTGLSYSPGFTTPQPGQTAYSPYQMPVEGCVDRGGLLTSWSLHFQDYSSYTTFGQNQYAPYYPASTYGTYMTSNSVDGTGSSSAYQLQDSAPIMTGQAAELHPEDFNTVQSPSTPIKELDERGCRSGGGAKARGRGRKNNPSPPPDSDLERVFVWDLDETIIVFHSLLTGSYAQKYGKDPPMAVTLGLRMEEMIFNLADTHLFFNDLEECDQVHIDDVSSDDNGQDLSTYSFATDGFHAAATSASLCLATGVRGGVDWMRKLAFRYRRVKEMYSTYQNNVGGLLGPAKRDAWLQLRAEVEALTDSWLTNALKSLSIISSRNNCVNVLVTTTQLIPALAKVLLYSLGSAFPVENIYSATKIGKEGCFERIMQRYGRKVVYVVIGDGVEEEQAALKHNMPFWRISSHSDLLALHQALEFEYL</sequence>
<dbReference type="GO" id="GO:2001240">
    <property type="term" value="P:negative regulation of extrinsic apoptotic signaling pathway in absence of ligand"/>
    <property type="evidence" value="ECO:0007669"/>
    <property type="project" value="TreeGrafter"/>
</dbReference>
<evidence type="ECO:0000256" key="5">
    <source>
        <dbReference type="ARBA" id="ARBA00022801"/>
    </source>
</evidence>
<evidence type="ECO:0000256" key="15">
    <source>
        <dbReference type="RuleBase" id="RU362036"/>
    </source>
</evidence>
<accession>A0A3P8XME3</accession>
<evidence type="ECO:0000256" key="1">
    <source>
        <dbReference type="ARBA" id="ARBA00004123"/>
    </source>
</evidence>
<keyword evidence="18" id="KW-1185">Reference proteome</keyword>
<gene>
    <name evidence="17" type="primary">EYA4</name>
</gene>
<dbReference type="Gene3D" id="3.40.50.12350">
    <property type="match status" value="1"/>
</dbReference>
<keyword evidence="9" id="KW-0010">Activator</keyword>
<reference evidence="18" key="1">
    <citation type="journal article" date="2014" name="PLoS ONE">
        <title>The genome and linkage map of the northern pike (Esox lucius): conserved synteny revealed between the salmonid sister group and the Neoteleostei.</title>
        <authorList>
            <person name="Rondeau E.B."/>
            <person name="Minkley D.R."/>
            <person name="Leong J.S."/>
            <person name="Messmer A.M."/>
            <person name="Jantzen J.R."/>
            <person name="von Schalburg K.R."/>
            <person name="Lemon C."/>
            <person name="Bird N.H."/>
            <person name="Koop B.F."/>
        </authorList>
    </citation>
    <scope>NUCLEOTIDE SEQUENCE</scope>
</reference>
<dbReference type="CDD" id="cd02601">
    <property type="entry name" value="HAD_Eya"/>
    <property type="match status" value="1"/>
</dbReference>
<dbReference type="AlphaFoldDB" id="A0A3P8XME3"/>
<dbReference type="InterPro" id="IPR038102">
    <property type="entry name" value="EYA_dom_sf"/>
</dbReference>
<dbReference type="FunFam" id="3.40.50.12350:FF:000001">
    <property type="entry name" value="Eyes absent homolog"/>
    <property type="match status" value="1"/>
</dbReference>
<evidence type="ECO:0000256" key="3">
    <source>
        <dbReference type="ARBA" id="ARBA00022473"/>
    </source>
</evidence>
<comment type="catalytic activity">
    <reaction evidence="12 15">
        <text>O-phospho-L-tyrosyl-[protein] + H2O = L-tyrosyl-[protein] + phosphate</text>
        <dbReference type="Rhea" id="RHEA:10684"/>
        <dbReference type="Rhea" id="RHEA-COMP:10136"/>
        <dbReference type="Rhea" id="RHEA-COMP:20101"/>
        <dbReference type="ChEBI" id="CHEBI:15377"/>
        <dbReference type="ChEBI" id="CHEBI:43474"/>
        <dbReference type="ChEBI" id="CHEBI:46858"/>
        <dbReference type="ChEBI" id="CHEBI:61978"/>
        <dbReference type="EC" id="3.1.3.48"/>
    </reaction>
</comment>
<evidence type="ECO:0000256" key="11">
    <source>
        <dbReference type="ARBA" id="ARBA00023242"/>
    </source>
</evidence>
<dbReference type="Ensembl" id="ENSELUT00000011655.3">
    <property type="protein sequence ID" value="ENSELUP00000004844.3"/>
    <property type="gene ID" value="ENSELUG00000006225.3"/>
</dbReference>
<dbReference type="GeneTree" id="ENSGT00950000182978"/>
<evidence type="ECO:0000256" key="12">
    <source>
        <dbReference type="ARBA" id="ARBA00051722"/>
    </source>
</evidence>
<protein>
    <recommendedName>
        <fullName evidence="15">Eyes absent homolog</fullName>
        <ecNumber evidence="15">3.1.3.48</ecNumber>
    </recommendedName>
</protein>
<feature type="compositionally biased region" description="Basic and acidic residues" evidence="16">
    <location>
        <begin position="15"/>
        <end position="31"/>
    </location>
</feature>
<dbReference type="Proteomes" id="UP000265140">
    <property type="component" value="Chromosome 18"/>
</dbReference>
<evidence type="ECO:0000313" key="17">
    <source>
        <dbReference type="Ensembl" id="ENSELUP00000004844.3"/>
    </source>
</evidence>
<dbReference type="GO" id="GO:0030154">
    <property type="term" value="P:cell differentiation"/>
    <property type="evidence" value="ECO:0007669"/>
    <property type="project" value="TreeGrafter"/>
</dbReference>
<evidence type="ECO:0000256" key="13">
    <source>
        <dbReference type="PIRSR" id="PIRSR628472-1"/>
    </source>
</evidence>
<evidence type="ECO:0000256" key="4">
    <source>
        <dbReference type="ARBA" id="ARBA00022723"/>
    </source>
</evidence>
<feature type="binding site" evidence="14">
    <location>
        <position position="320"/>
    </location>
    <ligand>
        <name>Mg(2+)</name>
        <dbReference type="ChEBI" id="CHEBI:18420"/>
    </ligand>
</feature>
<dbReference type="SFLD" id="SFLDG01129">
    <property type="entry name" value="C1.5:_HAD__Beta-PGM__Phosphata"/>
    <property type="match status" value="1"/>
</dbReference>
<keyword evidence="6 14" id="KW-0460">Magnesium</keyword>
<feature type="binding site" evidence="14">
    <location>
        <position position="546"/>
    </location>
    <ligand>
        <name>Mg(2+)</name>
        <dbReference type="ChEBI" id="CHEBI:18420"/>
    </ligand>
</feature>
<evidence type="ECO:0000256" key="14">
    <source>
        <dbReference type="PIRSR" id="PIRSR628472-2"/>
    </source>
</evidence>
<evidence type="ECO:0000256" key="16">
    <source>
        <dbReference type="SAM" id="MobiDB-lite"/>
    </source>
</evidence>
<feature type="region of interest" description="Disordered" evidence="16">
    <location>
        <begin position="1"/>
        <end position="88"/>
    </location>
</feature>
<dbReference type="InterPro" id="IPR042577">
    <property type="entry name" value="EYA_dom_metazoan"/>
</dbReference>
<keyword evidence="8 15" id="KW-0805">Transcription regulation</keyword>
<proteinExistence type="inferred from homology"/>
<dbReference type="NCBIfam" id="TIGR01658">
    <property type="entry name" value="EYA-cons_domain"/>
    <property type="match status" value="1"/>
</dbReference>
<dbReference type="InterPro" id="IPR006545">
    <property type="entry name" value="EYA_dom"/>
</dbReference>
<evidence type="ECO:0000256" key="10">
    <source>
        <dbReference type="ARBA" id="ARBA00023163"/>
    </source>
</evidence>
<feature type="active site" description="Nucleophile" evidence="13">
    <location>
        <position position="318"/>
    </location>
</feature>
<feature type="compositionally biased region" description="Polar residues" evidence="16">
    <location>
        <begin position="1"/>
        <end position="12"/>
    </location>
</feature>
<dbReference type="GO" id="GO:0004725">
    <property type="term" value="F:protein tyrosine phosphatase activity"/>
    <property type="evidence" value="ECO:0007669"/>
    <property type="project" value="UniProtKB-EC"/>
</dbReference>
<reference evidence="17" key="4">
    <citation type="submission" date="2025-09" db="UniProtKB">
        <authorList>
            <consortium name="Ensembl"/>
        </authorList>
    </citation>
    <scope>IDENTIFICATION</scope>
</reference>
<keyword evidence="4 14" id="KW-0479">Metal-binding</keyword>
<name>A0A3P8XME3_ESOLU</name>
<dbReference type="GO" id="GO:0045739">
    <property type="term" value="P:positive regulation of DNA repair"/>
    <property type="evidence" value="ECO:0007669"/>
    <property type="project" value="TreeGrafter"/>
</dbReference>
<evidence type="ECO:0000256" key="6">
    <source>
        <dbReference type="ARBA" id="ARBA00022842"/>
    </source>
</evidence>
<keyword evidence="7 15" id="KW-0904">Protein phosphatase</keyword>
<dbReference type="GO" id="GO:0005634">
    <property type="term" value="C:nucleus"/>
    <property type="evidence" value="ECO:0007669"/>
    <property type="project" value="UniProtKB-SubCell"/>
</dbReference>